<accession>A0ABW0J9Q9</accession>
<dbReference type="Proteomes" id="UP001596103">
    <property type="component" value="Unassembled WGS sequence"/>
</dbReference>
<dbReference type="Pfam" id="PF04214">
    <property type="entry name" value="DUF411"/>
    <property type="match status" value="1"/>
</dbReference>
<name>A0ABW0J9Q9_9BURK</name>
<proteinExistence type="predicted"/>
<feature type="signal peptide" evidence="1">
    <location>
        <begin position="1"/>
        <end position="22"/>
    </location>
</feature>
<dbReference type="InterPro" id="IPR007332">
    <property type="entry name" value="DUF411"/>
</dbReference>
<feature type="chain" id="PRO_5046753158" evidence="1">
    <location>
        <begin position="23"/>
        <end position="145"/>
    </location>
</feature>
<protein>
    <submittedName>
        <fullName evidence="2">DUF411 domain-containing protein</fullName>
    </submittedName>
</protein>
<gene>
    <name evidence="2" type="ORF">ACFPTO_13595</name>
</gene>
<organism evidence="2 3">
    <name type="scientific">Paraburkholderia denitrificans</name>
    <dbReference type="NCBI Taxonomy" id="694025"/>
    <lineage>
        <taxon>Bacteria</taxon>
        <taxon>Pseudomonadati</taxon>
        <taxon>Pseudomonadota</taxon>
        <taxon>Betaproteobacteria</taxon>
        <taxon>Burkholderiales</taxon>
        <taxon>Burkholderiaceae</taxon>
        <taxon>Paraburkholderia</taxon>
    </lineage>
</organism>
<dbReference type="RefSeq" id="WP_293033945.1">
    <property type="nucleotide sequence ID" value="NZ_JBHSMP010000016.1"/>
</dbReference>
<evidence type="ECO:0000313" key="3">
    <source>
        <dbReference type="Proteomes" id="UP001596103"/>
    </source>
</evidence>
<keyword evidence="3" id="KW-1185">Reference proteome</keyword>
<evidence type="ECO:0000256" key="1">
    <source>
        <dbReference type="SAM" id="SignalP"/>
    </source>
</evidence>
<comment type="caution">
    <text evidence="2">The sequence shown here is derived from an EMBL/GenBank/DDBJ whole genome shotgun (WGS) entry which is preliminary data.</text>
</comment>
<dbReference type="EMBL" id="JBHSMP010000016">
    <property type="protein sequence ID" value="MFC5429822.1"/>
    <property type="molecule type" value="Genomic_DNA"/>
</dbReference>
<sequence>MPKFRHSLVAALLAVLSMSTLAAIPAIVYKSPTCGCCEDYVSYLKQNGFAVTAINTDDMSRVEKQFHVTPEMASCHTVKIGNYVIEGHVPVAAIKRLLAEKPPILGLSIPGMPQHAPGMGTYQPGTLDVYELTADGRTGVLYGRF</sequence>
<reference evidence="3" key="1">
    <citation type="journal article" date="2019" name="Int. J. Syst. Evol. Microbiol.">
        <title>The Global Catalogue of Microorganisms (GCM) 10K type strain sequencing project: providing services to taxonomists for standard genome sequencing and annotation.</title>
        <authorList>
            <consortium name="The Broad Institute Genomics Platform"/>
            <consortium name="The Broad Institute Genome Sequencing Center for Infectious Disease"/>
            <person name="Wu L."/>
            <person name="Ma J."/>
        </authorList>
    </citation>
    <scope>NUCLEOTIDE SEQUENCE [LARGE SCALE GENOMIC DNA]</scope>
    <source>
        <strain evidence="3">CCUG 56042</strain>
    </source>
</reference>
<evidence type="ECO:0000313" key="2">
    <source>
        <dbReference type="EMBL" id="MFC5429822.1"/>
    </source>
</evidence>
<keyword evidence="1" id="KW-0732">Signal</keyword>